<gene>
    <name evidence="1" type="ORF">HJG60_006166</name>
</gene>
<organism evidence="1 2">
    <name type="scientific">Phyllostomus discolor</name>
    <name type="common">pale spear-nosed bat</name>
    <dbReference type="NCBI Taxonomy" id="89673"/>
    <lineage>
        <taxon>Eukaryota</taxon>
        <taxon>Metazoa</taxon>
        <taxon>Chordata</taxon>
        <taxon>Craniata</taxon>
        <taxon>Vertebrata</taxon>
        <taxon>Euteleostomi</taxon>
        <taxon>Mammalia</taxon>
        <taxon>Eutheria</taxon>
        <taxon>Laurasiatheria</taxon>
        <taxon>Chiroptera</taxon>
        <taxon>Yangochiroptera</taxon>
        <taxon>Phyllostomidae</taxon>
        <taxon>Phyllostominae</taxon>
        <taxon>Phyllostomus</taxon>
    </lineage>
</organism>
<dbReference type="InterPro" id="IPR052873">
    <property type="entry name" value="HEATR9"/>
</dbReference>
<dbReference type="SUPFAM" id="SSF48371">
    <property type="entry name" value="ARM repeat"/>
    <property type="match status" value="1"/>
</dbReference>
<sequence length="597" mass="67262">MAQEKWVHISDISRSMLKYPWLEYPDRIKELKKAMAPVHLPLSCFQLPKEEYPPSPECWRLHQSHSKTVPYGYSEQPELYTYWQTLYEHRRERKAQKMLQKMRAHPSFVQRNLKEGTAAQKAYLPMTQLAVKPQKGLKSLLPAGDSLKQQRLKELTQSLKAPREDEQFYAAQALGCLGVGDKFVIEALLQVAQTGPERVVREAYRTLAMLGCLEKEVIQALITQLKGQSEEQRMDTLRGLRIALSSWAAVPKDKRSQVGDEGALLSVLQKLMQASPAEAALEAALCLGFLRPGSSTVREFLLQCLRQGPRPQSMKMPLGPTHPACPRQALRMLVKRMRVHSAETIRAILDQLCHSNVLEHRLEATQLLKAMGLEQIQAQGLEGLVFDLLRNKIHNEPFLVMRQAVAETVEELKMKPTMLNLVEAQLMSSNAIARREAVISLGVLGVRSLPVFNLLLDMLAEENSQSVKKSLQEAFVVLASTDPWIQNKVKNNVLCVQEAPKDDGKVEPTRFRPKLDRPEELDIQDFRLVQLRPLLIAKASAAASLQEKPSAQEGSTCYFASAFPPLVPEPQQHKPQVAGLWTLAIRKQLQVLAKTST</sequence>
<dbReference type="InterPro" id="IPR011989">
    <property type="entry name" value="ARM-like"/>
</dbReference>
<dbReference type="PANTHER" id="PTHR38323:SF1">
    <property type="entry name" value="PROTEIN HEATR9"/>
    <property type="match status" value="1"/>
</dbReference>
<dbReference type="Pfam" id="PF13646">
    <property type="entry name" value="HEAT_2"/>
    <property type="match status" value="1"/>
</dbReference>
<dbReference type="EMBL" id="JABVXQ010000008">
    <property type="protein sequence ID" value="KAF6094118.1"/>
    <property type="molecule type" value="Genomic_DNA"/>
</dbReference>
<accession>A0A833ZJL7</accession>
<dbReference type="AlphaFoldDB" id="A0A833ZJL7"/>
<evidence type="ECO:0000313" key="2">
    <source>
        <dbReference type="Proteomes" id="UP000664940"/>
    </source>
</evidence>
<evidence type="ECO:0000313" key="1">
    <source>
        <dbReference type="EMBL" id="KAF6094118.1"/>
    </source>
</evidence>
<reference evidence="1 2" key="1">
    <citation type="journal article" date="2020" name="Nature">
        <title>Six reference-quality genomes reveal evolution of bat adaptations.</title>
        <authorList>
            <person name="Jebb D."/>
            <person name="Huang Z."/>
            <person name="Pippel M."/>
            <person name="Hughes G.M."/>
            <person name="Lavrichenko K."/>
            <person name="Devanna P."/>
            <person name="Winkler S."/>
            <person name="Jermiin L.S."/>
            <person name="Skirmuntt E.C."/>
            <person name="Katzourakis A."/>
            <person name="Burkitt-Gray L."/>
            <person name="Ray D.A."/>
            <person name="Sullivan K.A.M."/>
            <person name="Roscito J.G."/>
            <person name="Kirilenko B.M."/>
            <person name="Davalos L.M."/>
            <person name="Corthals A.P."/>
            <person name="Power M.L."/>
            <person name="Jones G."/>
            <person name="Ransome R.D."/>
            <person name="Dechmann D.K.N."/>
            <person name="Locatelli A.G."/>
            <person name="Puechmaille S.J."/>
            <person name="Fedrigo O."/>
            <person name="Jarvis E.D."/>
            <person name="Hiller M."/>
            <person name="Vernes S.C."/>
            <person name="Myers E.W."/>
            <person name="Teeling E.C."/>
        </authorList>
    </citation>
    <scope>NUCLEOTIDE SEQUENCE [LARGE SCALE GENOMIC DNA]</scope>
    <source>
        <strain evidence="1">Bat1K_MPI-CBG_1</strain>
    </source>
</reference>
<dbReference type="Gene3D" id="1.25.10.10">
    <property type="entry name" value="Leucine-rich Repeat Variant"/>
    <property type="match status" value="2"/>
</dbReference>
<name>A0A833ZJL7_9CHIR</name>
<dbReference type="PANTHER" id="PTHR38323">
    <property type="entry name" value="PROTEIN HEATR9"/>
    <property type="match status" value="1"/>
</dbReference>
<dbReference type="InterPro" id="IPR016024">
    <property type="entry name" value="ARM-type_fold"/>
</dbReference>
<comment type="caution">
    <text evidence="1">The sequence shown here is derived from an EMBL/GenBank/DDBJ whole genome shotgun (WGS) entry which is preliminary data.</text>
</comment>
<proteinExistence type="predicted"/>
<protein>
    <submittedName>
        <fullName evidence="1">HEAT repeat containing 9</fullName>
    </submittedName>
</protein>
<dbReference type="Proteomes" id="UP000664940">
    <property type="component" value="Unassembled WGS sequence"/>
</dbReference>